<protein>
    <recommendedName>
        <fullName evidence="3">Glutamate-rich WD repeat-containing protein 1</fullName>
    </recommendedName>
</protein>
<gene>
    <name evidence="7" type="ORF">POSPLADRAFT_1127386</name>
</gene>
<dbReference type="PANTHER" id="PTHR45903">
    <property type="entry name" value="GLUTAMATE-RICH WD REPEAT-CONTAINING PROTEIN 1"/>
    <property type="match status" value="1"/>
</dbReference>
<evidence type="ECO:0000256" key="4">
    <source>
        <dbReference type="PROSITE-ProRule" id="PRU00221"/>
    </source>
</evidence>
<dbReference type="InterPro" id="IPR015943">
    <property type="entry name" value="WD40/YVTN_repeat-like_dom_sf"/>
</dbReference>
<dbReference type="InterPro" id="IPR051972">
    <property type="entry name" value="Glutamate-rich_WD_repeat"/>
</dbReference>
<evidence type="ECO:0000256" key="1">
    <source>
        <dbReference type="ARBA" id="ARBA00022574"/>
    </source>
</evidence>
<accession>A0A1X6NER8</accession>
<feature type="compositionally biased region" description="Polar residues" evidence="5">
    <location>
        <begin position="7"/>
        <end position="17"/>
    </location>
</feature>
<dbReference type="GeneID" id="36328567"/>
<dbReference type="Pfam" id="PF00400">
    <property type="entry name" value="WD40"/>
    <property type="match status" value="3"/>
</dbReference>
<dbReference type="SMART" id="SM00320">
    <property type="entry name" value="WD40"/>
    <property type="match status" value="6"/>
</dbReference>
<dbReference type="EMBL" id="KZ110591">
    <property type="protein sequence ID" value="OSX66946.1"/>
    <property type="molecule type" value="Genomic_DNA"/>
</dbReference>
<dbReference type="OrthoDB" id="2161379at2759"/>
<dbReference type="PANTHER" id="PTHR45903:SF1">
    <property type="entry name" value="GLUTAMATE-RICH WD REPEAT-CONTAINING PROTEIN 1"/>
    <property type="match status" value="1"/>
</dbReference>
<reference evidence="7 8" key="1">
    <citation type="submission" date="2017-04" db="EMBL/GenBank/DDBJ databases">
        <title>Genome Sequence of the Model Brown-Rot Fungus Postia placenta SB12.</title>
        <authorList>
            <consortium name="DOE Joint Genome Institute"/>
            <person name="Gaskell J."/>
            <person name="Kersten P."/>
            <person name="Larrondo L.F."/>
            <person name="Canessa P."/>
            <person name="Martinez D."/>
            <person name="Hibbett D."/>
            <person name="Schmoll M."/>
            <person name="Kubicek C.P."/>
            <person name="Martinez A.T."/>
            <person name="Yadav J."/>
            <person name="Master E."/>
            <person name="Magnuson J.K."/>
            <person name="James T."/>
            <person name="Yaver D."/>
            <person name="Berka R."/>
            <person name="Labutti K."/>
            <person name="Lipzen A."/>
            <person name="Aerts A."/>
            <person name="Barry K."/>
            <person name="Henrissat B."/>
            <person name="Blanchette R."/>
            <person name="Grigoriev I."/>
            <person name="Cullen D."/>
        </authorList>
    </citation>
    <scope>NUCLEOTIDE SEQUENCE [LARGE SCALE GENOMIC DNA]</scope>
    <source>
        <strain evidence="7 8">MAD-698-R-SB12</strain>
    </source>
</reference>
<dbReference type="STRING" id="670580.A0A1X6NER8"/>
<feature type="compositionally biased region" description="Basic and acidic residues" evidence="5">
    <location>
        <begin position="24"/>
        <end position="34"/>
    </location>
</feature>
<keyword evidence="2" id="KW-0677">Repeat</keyword>
<feature type="compositionally biased region" description="Acidic residues" evidence="5">
    <location>
        <begin position="35"/>
        <end position="69"/>
    </location>
</feature>
<dbReference type="InterPro" id="IPR001680">
    <property type="entry name" value="WD40_rpt"/>
</dbReference>
<dbReference type="PRINTS" id="PR00320">
    <property type="entry name" value="GPROTEINBRPT"/>
</dbReference>
<feature type="region of interest" description="Disordered" evidence="5">
    <location>
        <begin position="1"/>
        <end position="69"/>
    </location>
</feature>
<dbReference type="PROSITE" id="PS50082">
    <property type="entry name" value="WD_REPEATS_2"/>
    <property type="match status" value="3"/>
</dbReference>
<dbReference type="RefSeq" id="XP_024343740.1">
    <property type="nucleotide sequence ID" value="XM_024483618.1"/>
</dbReference>
<name>A0A1X6NER8_9APHY</name>
<keyword evidence="8" id="KW-1185">Reference proteome</keyword>
<sequence>MSKRTATELQHTSGNDSGSRKTPRAAEQRERTVPEDEIGEFEDGWEDEYESDEDVIDGAEKEDDDDGMDVDGVMPAIEESDETPAAPNVFIPGVHKLEKDEILEADDTVYLMRHSMNVNWPCLSFDVLRDNLGDQRQRFPATAYIVAGTQADVAKNNELSVYKMSSLHRTQKDTDDSDSDNDDDDDEALDEDPILEFRSVPHLGGVNRVRAQPLPSSSALPPASQPYYVASWAETGKVHIWDVRPLIEALDVPGYSPDKSRTHSPAFTINSHARTEGFAMDWASSGGASPSALRLLTGDIHAKIYLTTTTPSGFNALSQPFLSHTSSVEDLQWSPSEATVFASCSADQSIQIWDVRSKGRKSVAGIERAHESDVNVISWNRATSYLLLSGGDEGGVKVWDLRNVAKKGASTPDPTPAATFAWHRAPITSIEWHPTEDSIFAASGADDQVTLWDLAVEQDDDETGAMDETPEGGRDVPPQLLFVHQGQSDVKEVHWHPQIPGAVISTALDGFNIFKTISV</sequence>
<evidence type="ECO:0000256" key="5">
    <source>
        <dbReference type="SAM" id="MobiDB-lite"/>
    </source>
</evidence>
<dbReference type="InterPro" id="IPR036322">
    <property type="entry name" value="WD40_repeat_dom_sf"/>
</dbReference>
<feature type="domain" description="Histone-binding protein RBBP4-like N-terminal" evidence="6">
    <location>
        <begin position="100"/>
        <end position="168"/>
    </location>
</feature>
<dbReference type="Pfam" id="PF12265">
    <property type="entry name" value="CAF1C_H4-bd"/>
    <property type="match status" value="1"/>
</dbReference>
<feature type="region of interest" description="Disordered" evidence="5">
    <location>
        <begin position="168"/>
        <end position="192"/>
    </location>
</feature>
<evidence type="ECO:0000256" key="3">
    <source>
        <dbReference type="ARBA" id="ARBA00040876"/>
    </source>
</evidence>
<keyword evidence="1 4" id="KW-0853">WD repeat</keyword>
<dbReference type="SUPFAM" id="SSF50978">
    <property type="entry name" value="WD40 repeat-like"/>
    <property type="match status" value="1"/>
</dbReference>
<organism evidence="7 8">
    <name type="scientific">Postia placenta MAD-698-R-SB12</name>
    <dbReference type="NCBI Taxonomy" id="670580"/>
    <lineage>
        <taxon>Eukaryota</taxon>
        <taxon>Fungi</taxon>
        <taxon>Dikarya</taxon>
        <taxon>Basidiomycota</taxon>
        <taxon>Agaricomycotina</taxon>
        <taxon>Agaricomycetes</taxon>
        <taxon>Polyporales</taxon>
        <taxon>Adustoporiaceae</taxon>
        <taxon>Rhodonia</taxon>
    </lineage>
</organism>
<dbReference type="InterPro" id="IPR020472">
    <property type="entry name" value="WD40_PAC1"/>
</dbReference>
<feature type="compositionally biased region" description="Acidic residues" evidence="5">
    <location>
        <begin position="175"/>
        <end position="192"/>
    </location>
</feature>
<proteinExistence type="predicted"/>
<evidence type="ECO:0000256" key="2">
    <source>
        <dbReference type="ARBA" id="ARBA00022737"/>
    </source>
</evidence>
<dbReference type="GO" id="GO:0005730">
    <property type="term" value="C:nucleolus"/>
    <property type="evidence" value="ECO:0007669"/>
    <property type="project" value="TreeGrafter"/>
</dbReference>
<evidence type="ECO:0000313" key="7">
    <source>
        <dbReference type="EMBL" id="OSX66946.1"/>
    </source>
</evidence>
<feature type="repeat" description="WD" evidence="4">
    <location>
        <begin position="367"/>
        <end position="403"/>
    </location>
</feature>
<evidence type="ECO:0000313" key="8">
    <source>
        <dbReference type="Proteomes" id="UP000194127"/>
    </source>
</evidence>
<evidence type="ECO:0000259" key="6">
    <source>
        <dbReference type="Pfam" id="PF12265"/>
    </source>
</evidence>
<dbReference type="InterPro" id="IPR022052">
    <property type="entry name" value="Histone-bd_RBBP4-like_N"/>
</dbReference>
<dbReference type="Proteomes" id="UP000194127">
    <property type="component" value="Unassembled WGS sequence"/>
</dbReference>
<dbReference type="PROSITE" id="PS50294">
    <property type="entry name" value="WD_REPEATS_REGION"/>
    <property type="match status" value="3"/>
</dbReference>
<dbReference type="AlphaFoldDB" id="A0A1X6NER8"/>
<dbReference type="Gene3D" id="2.130.10.10">
    <property type="entry name" value="YVTN repeat-like/Quinoprotein amine dehydrogenase"/>
    <property type="match status" value="1"/>
</dbReference>
<dbReference type="GO" id="GO:0042254">
    <property type="term" value="P:ribosome biogenesis"/>
    <property type="evidence" value="ECO:0007669"/>
    <property type="project" value="TreeGrafter"/>
</dbReference>
<feature type="repeat" description="WD" evidence="4">
    <location>
        <begin position="420"/>
        <end position="454"/>
    </location>
</feature>
<feature type="repeat" description="WD" evidence="4">
    <location>
        <begin position="321"/>
        <end position="363"/>
    </location>
</feature>